<organism evidence="2 3">
    <name type="scientific">Pseudolysinimonas kribbensis</name>
    <dbReference type="NCBI Taxonomy" id="433641"/>
    <lineage>
        <taxon>Bacteria</taxon>
        <taxon>Bacillati</taxon>
        <taxon>Actinomycetota</taxon>
        <taxon>Actinomycetes</taxon>
        <taxon>Micrococcales</taxon>
        <taxon>Microbacteriaceae</taxon>
        <taxon>Pseudolysinimonas</taxon>
    </lineage>
</organism>
<proteinExistence type="predicted"/>
<accession>A0ABQ6JZA4</accession>
<name>A0ABQ6JZA4_9MICO</name>
<evidence type="ECO:0000256" key="1">
    <source>
        <dbReference type="SAM" id="MobiDB-lite"/>
    </source>
</evidence>
<comment type="caution">
    <text evidence="2">The sequence shown here is derived from an EMBL/GenBank/DDBJ whole genome shotgun (WGS) entry which is preliminary data.</text>
</comment>
<reference evidence="3" key="1">
    <citation type="journal article" date="2019" name="Int. J. Syst. Evol. Microbiol.">
        <title>The Global Catalogue of Microorganisms (GCM) 10K type strain sequencing project: providing services to taxonomists for standard genome sequencing and annotation.</title>
        <authorList>
            <consortium name="The Broad Institute Genomics Platform"/>
            <consortium name="The Broad Institute Genome Sequencing Center for Infectious Disease"/>
            <person name="Wu L."/>
            <person name="Ma J."/>
        </authorList>
    </citation>
    <scope>NUCLEOTIDE SEQUENCE [LARGE SCALE GENOMIC DNA]</scope>
    <source>
        <strain evidence="3">NBRC 108894</strain>
    </source>
</reference>
<keyword evidence="3" id="KW-1185">Reference proteome</keyword>
<gene>
    <name evidence="2" type="ORF">GCM10025881_04020</name>
</gene>
<sequence>MSATAAHDELDGLIGRTQRIFDGAWSSIDTNAEPCPDGHPGLIFAFGRIGPGSTTPELGERIPQVLALWKDAGHDASVTHSTQSGVALTEVRFPPGGGYAADGLYLSLVASAKGTTIDAQSRCVPGDPDAYNARHPHRDTTP</sequence>
<evidence type="ECO:0000313" key="3">
    <source>
        <dbReference type="Proteomes" id="UP001157034"/>
    </source>
</evidence>
<evidence type="ECO:0000313" key="2">
    <source>
        <dbReference type="EMBL" id="GMA93578.1"/>
    </source>
</evidence>
<dbReference type="Proteomes" id="UP001157034">
    <property type="component" value="Unassembled WGS sequence"/>
</dbReference>
<evidence type="ECO:0008006" key="4">
    <source>
        <dbReference type="Google" id="ProtNLM"/>
    </source>
</evidence>
<dbReference type="EMBL" id="BSVB01000001">
    <property type="protein sequence ID" value="GMA93578.1"/>
    <property type="molecule type" value="Genomic_DNA"/>
</dbReference>
<protein>
    <recommendedName>
        <fullName evidence="4">SnoaL-like domain-containing protein</fullName>
    </recommendedName>
</protein>
<feature type="region of interest" description="Disordered" evidence="1">
    <location>
        <begin position="120"/>
        <end position="142"/>
    </location>
</feature>
<dbReference type="RefSeq" id="WP_284252439.1">
    <property type="nucleotide sequence ID" value="NZ_BAAAQO010000003.1"/>
</dbReference>